<dbReference type="AlphaFoldDB" id="A0A395MIB0"/>
<feature type="region of interest" description="Disordered" evidence="1">
    <location>
        <begin position="657"/>
        <end position="676"/>
    </location>
</feature>
<evidence type="ECO:0000313" key="2">
    <source>
        <dbReference type="EMBL" id="RFN47652.1"/>
    </source>
</evidence>
<proteinExistence type="predicted"/>
<protein>
    <submittedName>
        <fullName evidence="2">Uncharacterized protein</fullName>
    </submittedName>
</protein>
<sequence length="676" mass="76536">MSTRPVKKATRKSPRNSPTEIFKNIYGVEGTVDTPPVVVEFQRNLATERINFNHEMERGDLKYAPSDKNPYYMCLHYSQLADLRKISLGGCQWATPARYSGNDERFPRSEPDVALDSFFNVSLKLFYDMANEQVDWMALSNLEDPQEGNTPEERKKEAAVLKEMAFGALSDTPQRDPLDGKRYDEPDPVMQIEGEAIQLPPPLVYQNPPSTSSIDYEGVRWDHDSLKLHLGWEADQIVASFERLVGEINNGRSQPNTRLVPVTDEEVGNNGLLKMGENPFFLFTTYISVGDFNTYMQRLEVLTDAYQNLVRKDAHRMKRTSDPDLVSWLRGSYKPMETSKYTKPQNTARELYVKENKHGSTWRIGVSWDKVKEAGGKRIAEYAPIKIMGMSANVAAEKAFGWEILDQAKMVLGHEHRISSGMFMAEWLHLCAFSWGGLTTSSKSTKLVYRSSDIPENLIIGTSETNSVMTRFEKAWQALVRDESDLWIGGNSAFHAKLVVARNRNSENVVWDTKDVNTHLYGREEAPMTQTERDIAELFHFVAYTVSYSIEFPNGCNLLAMGPGSGLKTTFYPFLRPLYHRLEDQLDQVLYEKIKARYSDDFMSDGLKAMSFGIDPITTDGQILYDGIVQYGGATDLGTSPYTTSVGVTRKGNWKNAYNKDGETKKNPGVKPMGKR</sequence>
<accession>A0A395MIB0</accession>
<dbReference type="Proteomes" id="UP000265631">
    <property type="component" value="Unassembled WGS sequence"/>
</dbReference>
<dbReference type="EMBL" id="PXXK01000241">
    <property type="protein sequence ID" value="RFN47652.1"/>
    <property type="molecule type" value="Genomic_DNA"/>
</dbReference>
<keyword evidence="3" id="KW-1185">Reference proteome</keyword>
<evidence type="ECO:0000256" key="1">
    <source>
        <dbReference type="SAM" id="MobiDB-lite"/>
    </source>
</evidence>
<organism evidence="2 3">
    <name type="scientific">Fusarium flagelliforme</name>
    <dbReference type="NCBI Taxonomy" id="2675880"/>
    <lineage>
        <taxon>Eukaryota</taxon>
        <taxon>Fungi</taxon>
        <taxon>Dikarya</taxon>
        <taxon>Ascomycota</taxon>
        <taxon>Pezizomycotina</taxon>
        <taxon>Sordariomycetes</taxon>
        <taxon>Hypocreomycetidae</taxon>
        <taxon>Hypocreales</taxon>
        <taxon>Nectriaceae</taxon>
        <taxon>Fusarium</taxon>
        <taxon>Fusarium incarnatum-equiseti species complex</taxon>
    </lineage>
</organism>
<comment type="caution">
    <text evidence="2">The sequence shown here is derived from an EMBL/GenBank/DDBJ whole genome shotgun (WGS) entry which is preliminary data.</text>
</comment>
<dbReference type="STRING" id="2594813.A0A395MIB0"/>
<name>A0A395MIB0_9HYPO</name>
<gene>
    <name evidence="2" type="ORF">FIE12Z_8109</name>
</gene>
<evidence type="ECO:0000313" key="3">
    <source>
        <dbReference type="Proteomes" id="UP000265631"/>
    </source>
</evidence>
<reference evidence="2 3" key="1">
    <citation type="journal article" date="2018" name="PLoS Pathog.">
        <title>Evolution of structural diversity of trichothecenes, a family of toxins produced by plant pathogenic and entomopathogenic fungi.</title>
        <authorList>
            <person name="Proctor R.H."/>
            <person name="McCormick S.P."/>
            <person name="Kim H.S."/>
            <person name="Cardoza R.E."/>
            <person name="Stanley A.M."/>
            <person name="Lindo L."/>
            <person name="Kelly A."/>
            <person name="Brown D.W."/>
            <person name="Lee T."/>
            <person name="Vaughan M.M."/>
            <person name="Alexander N.J."/>
            <person name="Busman M."/>
            <person name="Gutierrez S."/>
        </authorList>
    </citation>
    <scope>NUCLEOTIDE SEQUENCE [LARGE SCALE GENOMIC DNA]</scope>
    <source>
        <strain evidence="2 3">NRRL 13405</strain>
    </source>
</reference>